<evidence type="ECO:0000313" key="3">
    <source>
        <dbReference type="Proteomes" id="UP001152755"/>
    </source>
</evidence>
<proteinExistence type="predicted"/>
<protein>
    <submittedName>
        <fullName evidence="2">DUF3558 domain-containing protein</fullName>
    </submittedName>
</protein>
<dbReference type="Proteomes" id="UP001152755">
    <property type="component" value="Unassembled WGS sequence"/>
</dbReference>
<feature type="chain" id="PRO_5040802874" evidence="1">
    <location>
        <begin position="23"/>
        <end position="310"/>
    </location>
</feature>
<evidence type="ECO:0000313" key="2">
    <source>
        <dbReference type="EMBL" id="MDG3014133.1"/>
    </source>
</evidence>
<accession>A0A9X4M2Q9</accession>
<dbReference type="Pfam" id="PF12079">
    <property type="entry name" value="DUF3558"/>
    <property type="match status" value="2"/>
</dbReference>
<reference evidence="2" key="1">
    <citation type="submission" date="2022-08" db="EMBL/GenBank/DDBJ databases">
        <title>Genome analysis of Corynebacteriales strain.</title>
        <authorList>
            <person name="Lee S.D."/>
        </authorList>
    </citation>
    <scope>NUCLEOTIDE SEQUENCE</scope>
    <source>
        <strain evidence="2">D3-21</strain>
    </source>
</reference>
<organism evidence="2 3">
    <name type="scientific">Speluncibacter jeojiensis</name>
    <dbReference type="NCBI Taxonomy" id="2710754"/>
    <lineage>
        <taxon>Bacteria</taxon>
        <taxon>Bacillati</taxon>
        <taxon>Actinomycetota</taxon>
        <taxon>Actinomycetes</taxon>
        <taxon>Mycobacteriales</taxon>
        <taxon>Speluncibacteraceae</taxon>
        <taxon>Speluncibacter</taxon>
    </lineage>
</organism>
<evidence type="ECO:0000256" key="1">
    <source>
        <dbReference type="SAM" id="SignalP"/>
    </source>
</evidence>
<name>A0A9X4M2Q9_9ACTN</name>
<keyword evidence="1" id="KW-0732">Signal</keyword>
<dbReference type="PROSITE" id="PS51257">
    <property type="entry name" value="PROKAR_LIPOPROTEIN"/>
    <property type="match status" value="1"/>
</dbReference>
<comment type="caution">
    <text evidence="2">The sequence shown here is derived from an EMBL/GenBank/DDBJ whole genome shotgun (WGS) entry which is preliminary data.</text>
</comment>
<dbReference type="AlphaFoldDB" id="A0A9X4M2Q9"/>
<dbReference type="InterPro" id="IPR024520">
    <property type="entry name" value="DUF3558"/>
</dbReference>
<dbReference type="EMBL" id="JANRHA010000003">
    <property type="protein sequence ID" value="MDG3014133.1"/>
    <property type="molecule type" value="Genomic_DNA"/>
</dbReference>
<gene>
    <name evidence="2" type="ORF">NVS88_06130</name>
</gene>
<dbReference type="RefSeq" id="WP_277832012.1">
    <property type="nucleotide sequence ID" value="NZ_JAAIVF010000002.1"/>
</dbReference>
<feature type="signal peptide" evidence="1">
    <location>
        <begin position="1"/>
        <end position="22"/>
    </location>
</feature>
<keyword evidence="3" id="KW-1185">Reference proteome</keyword>
<sequence length="310" mass="31884">MGRRRRAAGVLVSLAAALPLAAGCGSSTGAAATGPTAAGFAFGRCDSVGDAEVAEQAHDRTLTRTITSPYGCQWESPSRTVRTWWYRDSPLADARTRAGADRATVADLTVAGLPALTDRNHAGRCDVDVVAGPDVVVWSVDGTTPGVDACTAATALAGISAARGRRSGADTTTFATPDEAYPCGLADESTVAGQVGAAGGVKVFEGDVCQWSLAVPGGRADALSSWFVQDTLDREKTLTAALGYAATPLRIDRDQAVTLRDPKVPGDCGVEVQTDSGTVGWWIAYRAPADRSDPCGVAATLAKSTLDLEP</sequence>